<proteinExistence type="predicted"/>
<dbReference type="Proteomes" id="UP000790787">
    <property type="component" value="Chromosome 18"/>
</dbReference>
<reference evidence="2" key="2">
    <citation type="submission" date="2025-08" db="UniProtKB">
        <authorList>
            <consortium name="RefSeq"/>
        </authorList>
    </citation>
    <scope>IDENTIFICATION</scope>
    <source>
        <tissue evidence="2">Leaf</tissue>
    </source>
</reference>
<evidence type="ECO:0000313" key="2">
    <source>
        <dbReference type="RefSeq" id="XP_075092189.1"/>
    </source>
</evidence>
<dbReference type="RefSeq" id="XP_075092189.1">
    <property type="nucleotide sequence ID" value="XM_075236088.1"/>
</dbReference>
<protein>
    <submittedName>
        <fullName evidence="2">Uncharacterized protein LOC142172463</fullName>
    </submittedName>
</protein>
<evidence type="ECO:0000313" key="1">
    <source>
        <dbReference type="Proteomes" id="UP000790787"/>
    </source>
</evidence>
<name>A0AC58T4N0_TOBAC</name>
<sequence length="223" mass="25695">MNLKFVAPMIKNGEKVVELDNTEVDRETTKWKHAIVLYVVGDSPSIGALDRFINAQWNFVTKPKIYFHNDRYFVVKFNSVEDRDVVLMSGPHTIRNKPIIVKAWSPNFDFDIEVLQTIPIWVKLPNLPLNCWSMDSVSRIGNGLGIPIYSDECTTKVERISYARLLVEMDVIKDMLRVIKVMDPTGKVFEQQVAYDWIPKYCHTCLQVGHVCRPAQIIPEAKQ</sequence>
<keyword evidence="1" id="KW-1185">Reference proteome</keyword>
<organism evidence="1 2">
    <name type="scientific">Nicotiana tabacum</name>
    <name type="common">Common tobacco</name>
    <dbReference type="NCBI Taxonomy" id="4097"/>
    <lineage>
        <taxon>Eukaryota</taxon>
        <taxon>Viridiplantae</taxon>
        <taxon>Streptophyta</taxon>
        <taxon>Embryophyta</taxon>
        <taxon>Tracheophyta</taxon>
        <taxon>Spermatophyta</taxon>
        <taxon>Magnoliopsida</taxon>
        <taxon>eudicotyledons</taxon>
        <taxon>Gunneridae</taxon>
        <taxon>Pentapetalae</taxon>
        <taxon>asterids</taxon>
        <taxon>lamiids</taxon>
        <taxon>Solanales</taxon>
        <taxon>Solanaceae</taxon>
        <taxon>Nicotianoideae</taxon>
        <taxon>Nicotianeae</taxon>
        <taxon>Nicotiana</taxon>
    </lineage>
</organism>
<accession>A0AC58T4N0</accession>
<gene>
    <name evidence="2" type="primary">LOC142172463</name>
</gene>
<reference evidence="1" key="1">
    <citation type="journal article" date="2014" name="Nat. Commun.">
        <title>The tobacco genome sequence and its comparison with those of tomato and potato.</title>
        <authorList>
            <person name="Sierro N."/>
            <person name="Battey J.N."/>
            <person name="Ouadi S."/>
            <person name="Bakaher N."/>
            <person name="Bovet L."/>
            <person name="Willig A."/>
            <person name="Goepfert S."/>
            <person name="Peitsch M.C."/>
            <person name="Ivanov N.V."/>
        </authorList>
    </citation>
    <scope>NUCLEOTIDE SEQUENCE [LARGE SCALE GENOMIC DNA]</scope>
</reference>